<comment type="caution">
    <text evidence="7">The sequence shown here is derived from an EMBL/GenBank/DDBJ whole genome shotgun (WGS) entry which is preliminary data.</text>
</comment>
<dbReference type="GO" id="GO:0009007">
    <property type="term" value="F:site-specific DNA-methyltransferase (adenine-specific) activity"/>
    <property type="evidence" value="ECO:0007669"/>
    <property type="project" value="UniProtKB-EC"/>
</dbReference>
<evidence type="ECO:0000256" key="1">
    <source>
        <dbReference type="ARBA" id="ARBA00022603"/>
    </source>
</evidence>
<keyword evidence="3" id="KW-0949">S-adenosyl-L-methionine</keyword>
<dbReference type="GO" id="GO:0008170">
    <property type="term" value="F:N-methyltransferase activity"/>
    <property type="evidence" value="ECO:0007669"/>
    <property type="project" value="InterPro"/>
</dbReference>
<dbReference type="PRINTS" id="PR00507">
    <property type="entry name" value="N12N6MTFRASE"/>
</dbReference>
<evidence type="ECO:0000256" key="2">
    <source>
        <dbReference type="ARBA" id="ARBA00022679"/>
    </source>
</evidence>
<protein>
    <submittedName>
        <fullName evidence="7">N-6 DNA methylase</fullName>
    </submittedName>
</protein>
<dbReference type="PANTHER" id="PTHR33841">
    <property type="entry name" value="DNA METHYLTRANSFERASE YEEA-RELATED"/>
    <property type="match status" value="1"/>
</dbReference>
<dbReference type="InterPro" id="IPR029063">
    <property type="entry name" value="SAM-dependent_MTases_sf"/>
</dbReference>
<proteinExistence type="predicted"/>
<feature type="domain" description="Type II methyltransferase M.Eco57I C-terminal" evidence="6">
    <location>
        <begin position="288"/>
        <end position="547"/>
    </location>
</feature>
<keyword evidence="1 7" id="KW-0489">Methyltransferase</keyword>
<evidence type="ECO:0000313" key="7">
    <source>
        <dbReference type="EMBL" id="MVX60952.1"/>
    </source>
</evidence>
<gene>
    <name evidence="7" type="ORF">GKZ27_05705</name>
</gene>
<dbReference type="GO" id="GO:0009307">
    <property type="term" value="P:DNA restriction-modification system"/>
    <property type="evidence" value="ECO:0007669"/>
    <property type="project" value="UniProtKB-KW"/>
</dbReference>
<reference evidence="7 8" key="1">
    <citation type="submission" date="2019-12" db="EMBL/GenBank/DDBJ databases">
        <title>Microbes associate with the intestines of laboratory mice.</title>
        <authorList>
            <person name="Navarre W."/>
            <person name="Wong E."/>
        </authorList>
    </citation>
    <scope>NUCLEOTIDE SEQUENCE [LARGE SCALE GENOMIC DNA]</scope>
    <source>
        <strain evidence="7 8">NM66_B29</strain>
    </source>
</reference>
<keyword evidence="4" id="KW-0680">Restriction system</keyword>
<sequence length="583" mass="63253">MGQRVGCNALEYLEMKRSDRRRGGTMAFGATLDAAVDSAAARKARGAFFTPPEIARYIARWAIRRGDERVLEPSCGEAQFLIEAARHASDLDRAPSGRSITLVGCELHGETARAARRRALSEGVSCTVRVGDFLCEEPRAAFDAVIGNPPYVRFQKITADQREAIDAIARRSGVAVSALTSLWMPFVLHATAFLKPGGRLGMVLPAELLSVNYAASLRQFLLDSFSSVRLVTFEEAVFPEVQEEVVLLLADGWHCGSSAAIAWQQCADLEGLSSPSLAMFSPLHAGARWSGLFATKDSLQALARLQEDGLFGSLEQWGRIALGGVTGKNSFFVLSASEKEQWGLLDSDVAPLCPPGSKHLRRLSYTAAAHRAACAEGRGVYLFRPSDRPSDAALRYIERGEEQLVHTAYKCRVRSPWWRVPLPAIPDAFVTYMNAYGPSICANGAGVALLNSCHGLYFHGEIQQALRELLPIACLNSATMLGAEIEGRSYGGGMLKLEPREAAALPVPSPQLVARCASELQAIRPYVEKALEKRDFDAAVALVDAILIPGTGADEASFAQMKSCAILMRLRRKKRSQVKKVGS</sequence>
<dbReference type="Proteomes" id="UP000463388">
    <property type="component" value="Unassembled WGS sequence"/>
</dbReference>
<evidence type="ECO:0000256" key="4">
    <source>
        <dbReference type="ARBA" id="ARBA00022747"/>
    </source>
</evidence>
<feature type="domain" description="DNA methylase adenine-specific" evidence="5">
    <location>
        <begin position="40"/>
        <end position="242"/>
    </location>
</feature>
<evidence type="ECO:0000259" key="5">
    <source>
        <dbReference type="Pfam" id="PF02384"/>
    </source>
</evidence>
<dbReference type="Gene3D" id="3.40.50.150">
    <property type="entry name" value="Vaccinia Virus protein VP39"/>
    <property type="match status" value="1"/>
</dbReference>
<evidence type="ECO:0000256" key="3">
    <source>
        <dbReference type="ARBA" id="ARBA00022691"/>
    </source>
</evidence>
<dbReference type="PANTHER" id="PTHR33841:SF5">
    <property type="entry name" value="DNA METHYLASE (MODIFICATION METHYLASE) (METHYLTRANSFERASE)-RELATED"/>
    <property type="match status" value="1"/>
</dbReference>
<dbReference type="PROSITE" id="PS00092">
    <property type="entry name" value="N6_MTASE"/>
    <property type="match status" value="1"/>
</dbReference>
<dbReference type="GO" id="GO:0032259">
    <property type="term" value="P:methylation"/>
    <property type="evidence" value="ECO:0007669"/>
    <property type="project" value="UniProtKB-KW"/>
</dbReference>
<evidence type="ECO:0000259" key="6">
    <source>
        <dbReference type="Pfam" id="PF22837"/>
    </source>
</evidence>
<dbReference type="InterPro" id="IPR003356">
    <property type="entry name" value="DNA_methylase_A-5"/>
</dbReference>
<dbReference type="InterPro" id="IPR050953">
    <property type="entry name" value="N4_N6_ade-DNA_methylase"/>
</dbReference>
<name>A0A6N8JMZ4_9ACTN</name>
<dbReference type="Pfam" id="PF22837">
    <property type="entry name" value="M_Eco57I_C"/>
    <property type="match status" value="1"/>
</dbReference>
<dbReference type="EMBL" id="WSRR01000010">
    <property type="protein sequence ID" value="MVX60952.1"/>
    <property type="molecule type" value="Genomic_DNA"/>
</dbReference>
<organism evidence="7 8">
    <name type="scientific">Adlercreutzia mucosicola</name>
    <dbReference type="NCBI Taxonomy" id="580026"/>
    <lineage>
        <taxon>Bacteria</taxon>
        <taxon>Bacillati</taxon>
        <taxon>Actinomycetota</taxon>
        <taxon>Coriobacteriia</taxon>
        <taxon>Eggerthellales</taxon>
        <taxon>Eggerthellaceae</taxon>
        <taxon>Adlercreutzia</taxon>
    </lineage>
</organism>
<dbReference type="GO" id="GO:0003677">
    <property type="term" value="F:DNA binding"/>
    <property type="evidence" value="ECO:0007669"/>
    <property type="project" value="InterPro"/>
</dbReference>
<dbReference type="InterPro" id="IPR002052">
    <property type="entry name" value="DNA_methylase_N6_adenine_CS"/>
</dbReference>
<dbReference type="InterPro" id="IPR054520">
    <property type="entry name" value="M_Eco57I_C"/>
</dbReference>
<keyword evidence="8" id="KW-1185">Reference proteome</keyword>
<evidence type="ECO:0000313" key="8">
    <source>
        <dbReference type="Proteomes" id="UP000463388"/>
    </source>
</evidence>
<dbReference type="SUPFAM" id="SSF53335">
    <property type="entry name" value="S-adenosyl-L-methionine-dependent methyltransferases"/>
    <property type="match status" value="1"/>
</dbReference>
<accession>A0A6N8JMZ4</accession>
<dbReference type="Pfam" id="PF02384">
    <property type="entry name" value="N6_Mtase"/>
    <property type="match status" value="1"/>
</dbReference>
<dbReference type="AlphaFoldDB" id="A0A6N8JMZ4"/>
<keyword evidence="2" id="KW-0808">Transferase</keyword>